<keyword evidence="1" id="KW-0812">Transmembrane</keyword>
<proteinExistence type="predicted"/>
<dbReference type="Pfam" id="PF11391">
    <property type="entry name" value="DUF2798"/>
    <property type="match status" value="1"/>
</dbReference>
<keyword evidence="1" id="KW-0472">Membrane</keyword>
<feature type="transmembrane region" description="Helical" evidence="1">
    <location>
        <begin position="12"/>
        <end position="35"/>
    </location>
</feature>
<gene>
    <name evidence="2" type="ORF">FC83_GL003245</name>
</gene>
<name>A0A0R1Y1I9_9LACO</name>
<keyword evidence="1" id="KW-1133">Transmembrane helix</keyword>
<evidence type="ECO:0000313" key="2">
    <source>
        <dbReference type="EMBL" id="KRM33164.1"/>
    </source>
</evidence>
<protein>
    <submittedName>
        <fullName evidence="2">Uncharacterized protein</fullName>
    </submittedName>
</protein>
<dbReference type="InterPro" id="IPR021529">
    <property type="entry name" value="DUF2798"/>
</dbReference>
<dbReference type="STRING" id="1423734.FC83_GL003245"/>
<feature type="transmembrane region" description="Helical" evidence="1">
    <location>
        <begin position="47"/>
        <end position="65"/>
    </location>
</feature>
<dbReference type="AlphaFoldDB" id="A0A0R1Y1I9"/>
<comment type="caution">
    <text evidence="2">The sequence shown here is derived from an EMBL/GenBank/DDBJ whole genome shotgun (WGS) entry which is preliminary data.</text>
</comment>
<feature type="transmembrane region" description="Helical" evidence="1">
    <location>
        <begin position="108"/>
        <end position="129"/>
    </location>
</feature>
<sequence>MIKMAAAKSLANRLVVALLRSGLMSIVMSLIIVGYHQGYFGGLFKNWTIAFIASFILGIFAKDLVTRLYQNWHLGHWAMPLHILTTGVLMSGLISALMYSLNSPQPHFLIWLQMWGLAFVIVVPASYIITKLVDYYIP</sequence>
<dbReference type="EMBL" id="AZGA01000057">
    <property type="protein sequence ID" value="KRM33164.1"/>
    <property type="molecule type" value="Genomic_DNA"/>
</dbReference>
<reference evidence="2 3" key="1">
    <citation type="journal article" date="2015" name="Genome Announc.">
        <title>Expanding the biotechnology potential of lactobacilli through comparative genomics of 213 strains and associated genera.</title>
        <authorList>
            <person name="Sun Z."/>
            <person name="Harris H.M."/>
            <person name="McCann A."/>
            <person name="Guo C."/>
            <person name="Argimon S."/>
            <person name="Zhang W."/>
            <person name="Yang X."/>
            <person name="Jeffery I.B."/>
            <person name="Cooney J.C."/>
            <person name="Kagawa T.F."/>
            <person name="Liu W."/>
            <person name="Song Y."/>
            <person name="Salvetti E."/>
            <person name="Wrobel A."/>
            <person name="Rasinkangas P."/>
            <person name="Parkhill J."/>
            <person name="Rea M.C."/>
            <person name="O'Sullivan O."/>
            <person name="Ritari J."/>
            <person name="Douillard F.P."/>
            <person name="Paul Ross R."/>
            <person name="Yang R."/>
            <person name="Briner A.E."/>
            <person name="Felis G.E."/>
            <person name="de Vos W.M."/>
            <person name="Barrangou R."/>
            <person name="Klaenhammer T.R."/>
            <person name="Caufield P.W."/>
            <person name="Cui Y."/>
            <person name="Zhang H."/>
            <person name="O'Toole P.W."/>
        </authorList>
    </citation>
    <scope>NUCLEOTIDE SEQUENCE [LARGE SCALE GENOMIC DNA]</scope>
    <source>
        <strain evidence="2 3">DSM 18527</strain>
    </source>
</reference>
<organism evidence="2 3">
    <name type="scientific">Agrilactobacillus composti DSM 18527 = JCM 14202</name>
    <dbReference type="NCBI Taxonomy" id="1423734"/>
    <lineage>
        <taxon>Bacteria</taxon>
        <taxon>Bacillati</taxon>
        <taxon>Bacillota</taxon>
        <taxon>Bacilli</taxon>
        <taxon>Lactobacillales</taxon>
        <taxon>Lactobacillaceae</taxon>
        <taxon>Agrilactobacillus</taxon>
    </lineage>
</organism>
<feature type="transmembrane region" description="Helical" evidence="1">
    <location>
        <begin position="77"/>
        <end position="102"/>
    </location>
</feature>
<accession>A0A0R1Y1I9</accession>
<dbReference type="PATRIC" id="fig|1423734.3.peg.3295"/>
<dbReference type="Proteomes" id="UP000051236">
    <property type="component" value="Unassembled WGS sequence"/>
</dbReference>
<keyword evidence="3" id="KW-1185">Reference proteome</keyword>
<evidence type="ECO:0000256" key="1">
    <source>
        <dbReference type="SAM" id="Phobius"/>
    </source>
</evidence>
<evidence type="ECO:0000313" key="3">
    <source>
        <dbReference type="Proteomes" id="UP000051236"/>
    </source>
</evidence>